<dbReference type="InterPro" id="IPR045955">
    <property type="entry name" value="DUF6375"/>
</dbReference>
<sequence length="133" mass="15146">MKIWNGFGTEHSMNLAMVGHFKTEVDARHALYVIDRMKEAMAAEEKGGRFSLGNHNREFSGELLKVMDEVNMHSFGYNDLEQFLYEVDATVHGNQLVLATDEVEVLGYIKVLLHLDAKIEMYSKHVHPHGSDI</sequence>
<dbReference type="AlphaFoldDB" id="A0A5Q6S488"/>
<organism evidence="1 2">
    <name type="scientific">Mumia zhuanghuii</name>
    <dbReference type="NCBI Taxonomy" id="2585211"/>
    <lineage>
        <taxon>Bacteria</taxon>
        <taxon>Bacillati</taxon>
        <taxon>Actinomycetota</taxon>
        <taxon>Actinomycetes</taxon>
        <taxon>Propionibacteriales</taxon>
        <taxon>Nocardioidaceae</taxon>
        <taxon>Mumia</taxon>
    </lineage>
</organism>
<reference evidence="1 2" key="1">
    <citation type="submission" date="2019-09" db="EMBL/GenBank/DDBJ databases">
        <title>Mumia zhuanghuii sp. nov. isolated from the intestinal contents of plateau pika (Ochotona curzoniae) in the Qinghai-Tibet plateau of China.</title>
        <authorList>
            <person name="Tian Z."/>
        </authorList>
    </citation>
    <scope>NUCLEOTIDE SEQUENCE [LARGE SCALE GENOMIC DNA]</scope>
    <source>
        <strain evidence="2">350</strain>
    </source>
</reference>
<dbReference type="Pfam" id="PF19902">
    <property type="entry name" value="DUF6375"/>
    <property type="match status" value="1"/>
</dbReference>
<dbReference type="EMBL" id="VDFQ02000001">
    <property type="protein sequence ID" value="KAA1425009.1"/>
    <property type="molecule type" value="Genomic_DNA"/>
</dbReference>
<gene>
    <name evidence="1" type="ORF">FE697_003705</name>
</gene>
<protein>
    <submittedName>
        <fullName evidence="1">Uncharacterized protein</fullName>
    </submittedName>
</protein>
<dbReference type="Proteomes" id="UP000307768">
    <property type="component" value="Unassembled WGS sequence"/>
</dbReference>
<evidence type="ECO:0000313" key="1">
    <source>
        <dbReference type="EMBL" id="KAA1425009.1"/>
    </source>
</evidence>
<accession>A0A5Q6S488</accession>
<comment type="caution">
    <text evidence="1">The sequence shown here is derived from an EMBL/GenBank/DDBJ whole genome shotgun (WGS) entry which is preliminary data.</text>
</comment>
<evidence type="ECO:0000313" key="2">
    <source>
        <dbReference type="Proteomes" id="UP000307768"/>
    </source>
</evidence>
<dbReference type="OrthoDB" id="6402024at2"/>
<dbReference type="RefSeq" id="WP_149768183.1">
    <property type="nucleotide sequence ID" value="NZ_VDFQ02000001.1"/>
</dbReference>
<name>A0A5Q6S488_9ACTN</name>
<proteinExistence type="predicted"/>